<keyword evidence="9" id="KW-1185">Reference proteome</keyword>
<comment type="caution">
    <text evidence="8">The sequence shown here is derived from an EMBL/GenBank/DDBJ whole genome shotgun (WGS) entry which is preliminary data.</text>
</comment>
<dbReference type="CDD" id="cd00130">
    <property type="entry name" value="PAS"/>
    <property type="match status" value="1"/>
</dbReference>
<feature type="domain" description="Methyl-accepting transducer" evidence="6">
    <location>
        <begin position="245"/>
        <end position="481"/>
    </location>
</feature>
<dbReference type="SUPFAM" id="SSF55785">
    <property type="entry name" value="PYP-like sensor domain (PAS domain)"/>
    <property type="match status" value="1"/>
</dbReference>
<comment type="subcellular location">
    <subcellularLocation>
        <location evidence="1">Membrane</location>
    </subcellularLocation>
</comment>
<evidence type="ECO:0000256" key="4">
    <source>
        <dbReference type="PROSITE-ProRule" id="PRU00284"/>
    </source>
</evidence>
<evidence type="ECO:0000256" key="5">
    <source>
        <dbReference type="SAM" id="Phobius"/>
    </source>
</evidence>
<dbReference type="EMBL" id="JAEDAH010000010">
    <property type="protein sequence ID" value="MCA6062473.1"/>
    <property type="molecule type" value="Genomic_DNA"/>
</dbReference>
<dbReference type="PANTHER" id="PTHR32089:SF74">
    <property type="entry name" value="METHYL-ACCEPTING CHEMOTAXIS PROTEIN AER"/>
    <property type="match status" value="1"/>
</dbReference>
<evidence type="ECO:0000313" key="8">
    <source>
        <dbReference type="EMBL" id="MCA6062473.1"/>
    </source>
</evidence>
<keyword evidence="5" id="KW-1133">Transmembrane helix</keyword>
<keyword evidence="5" id="KW-0472">Membrane</keyword>
<dbReference type="InterPro" id="IPR004089">
    <property type="entry name" value="MCPsignal_dom"/>
</dbReference>
<accession>A0ABS7ZL89</accession>
<reference evidence="8 9" key="1">
    <citation type="submission" date="2020-12" db="EMBL/GenBank/DDBJ databases">
        <title>Novel Thalassolituus-related marine hydrocarbonoclastic bacteria mediated algae-derived hydrocarbons mineralization in twilight zone of the northern South China Sea.</title>
        <authorList>
            <person name="Dong C."/>
        </authorList>
    </citation>
    <scope>NUCLEOTIDE SEQUENCE [LARGE SCALE GENOMIC DNA]</scope>
    <source>
        <strain evidence="8 9">IMCC1826</strain>
    </source>
</reference>
<protein>
    <submittedName>
        <fullName evidence="8">PAS domain-containing protein</fullName>
    </submittedName>
</protein>
<dbReference type="PRINTS" id="PR00260">
    <property type="entry name" value="CHEMTRNSDUCR"/>
</dbReference>
<sequence>MKNNGSVTGNERHFEDNEKLISATDLNGVIQHCNLAFEKISGFSREELIGADHNLVRHPDMPPEAFEVMWNHLKAGRPWMGMVKNRCKNGDHYWVSAYVTPVTENGKVVGYESVRSRPSRADVARAEKLYQQVNAKRRLFSVPLYLRQLMMALAMIVPAIAFGMLVSPLASTIWLIIALLIYGGWQYRHYLRDMHLIRAELHGAFMHPLAVRSYTNEHGINGQLMVGVMSLRSHLDAVLTRIEDASVKVAEQSAIGLEQSEQARGAIAEQRHQTDLVATAMSEMSRAIHEISNNVQETAARAEQSSGLAEQGREVSRTTRQAIEHLRDTVGEIGAAVENLSQQTADINRAASSIEAISEKTNLLALNAAIEAARAGEHGRGFSIVADEVRMLAASTRESAQEIAQIVSALTQQARQSVDIAHAGANDADSGLQKVVEAEQMLSGIAAAVVEISAMAEQMATAVEEQALVSQDVNGQVAEISRLASDSLARTEESAGSLRRSKKVSDDLHELVNRFRQ</sequence>
<dbReference type="SUPFAM" id="SSF58104">
    <property type="entry name" value="Methyl-accepting chemotaxis protein (MCP) signaling domain"/>
    <property type="match status" value="1"/>
</dbReference>
<dbReference type="Gene3D" id="1.10.287.950">
    <property type="entry name" value="Methyl-accepting chemotaxis protein"/>
    <property type="match status" value="1"/>
</dbReference>
<feature type="transmembrane region" description="Helical" evidence="5">
    <location>
        <begin position="168"/>
        <end position="185"/>
    </location>
</feature>
<evidence type="ECO:0000259" key="6">
    <source>
        <dbReference type="PROSITE" id="PS50111"/>
    </source>
</evidence>
<dbReference type="PROSITE" id="PS50112">
    <property type="entry name" value="PAS"/>
    <property type="match status" value="1"/>
</dbReference>
<dbReference type="InterPro" id="IPR000014">
    <property type="entry name" value="PAS"/>
</dbReference>
<dbReference type="InterPro" id="IPR035965">
    <property type="entry name" value="PAS-like_dom_sf"/>
</dbReference>
<gene>
    <name evidence="8" type="ORF">I9W95_02520</name>
</gene>
<name>A0ABS7ZL89_9GAMM</name>
<comment type="similarity">
    <text evidence="3">Belongs to the methyl-accepting chemotaxis (MCP) protein family.</text>
</comment>
<dbReference type="PROSITE" id="PS50111">
    <property type="entry name" value="CHEMOTAXIS_TRANSDUC_2"/>
    <property type="match status" value="1"/>
</dbReference>
<keyword evidence="5" id="KW-0812">Transmembrane</keyword>
<evidence type="ECO:0000259" key="7">
    <source>
        <dbReference type="PROSITE" id="PS50112"/>
    </source>
</evidence>
<dbReference type="NCBIfam" id="TIGR00229">
    <property type="entry name" value="sensory_box"/>
    <property type="match status" value="1"/>
</dbReference>
<evidence type="ECO:0000256" key="2">
    <source>
        <dbReference type="ARBA" id="ARBA00023224"/>
    </source>
</evidence>
<dbReference type="InterPro" id="IPR004090">
    <property type="entry name" value="Chemotax_Me-accpt_rcpt"/>
</dbReference>
<dbReference type="Proteomes" id="UP000714380">
    <property type="component" value="Unassembled WGS sequence"/>
</dbReference>
<feature type="domain" description="PAS" evidence="7">
    <location>
        <begin position="21"/>
        <end position="76"/>
    </location>
</feature>
<dbReference type="CDD" id="cd11386">
    <property type="entry name" value="MCP_signal"/>
    <property type="match status" value="1"/>
</dbReference>
<dbReference type="SMART" id="SM00283">
    <property type="entry name" value="MA"/>
    <property type="match status" value="1"/>
</dbReference>
<dbReference type="Pfam" id="PF00015">
    <property type="entry name" value="MCPsignal"/>
    <property type="match status" value="1"/>
</dbReference>
<dbReference type="InterPro" id="IPR013655">
    <property type="entry name" value="PAS_fold_3"/>
</dbReference>
<dbReference type="RefSeq" id="WP_225671519.1">
    <property type="nucleotide sequence ID" value="NZ_JAEDAH010000010.1"/>
</dbReference>
<organism evidence="8 9">
    <name type="scientific">Thalassolituus marinus</name>
    <dbReference type="NCBI Taxonomy" id="671053"/>
    <lineage>
        <taxon>Bacteria</taxon>
        <taxon>Pseudomonadati</taxon>
        <taxon>Pseudomonadota</taxon>
        <taxon>Gammaproteobacteria</taxon>
        <taxon>Oceanospirillales</taxon>
        <taxon>Oceanospirillaceae</taxon>
        <taxon>Thalassolituus</taxon>
    </lineage>
</organism>
<feature type="transmembrane region" description="Helical" evidence="5">
    <location>
        <begin position="144"/>
        <end position="162"/>
    </location>
</feature>
<keyword evidence="2 4" id="KW-0807">Transducer</keyword>
<evidence type="ECO:0000313" key="9">
    <source>
        <dbReference type="Proteomes" id="UP000714380"/>
    </source>
</evidence>
<dbReference type="PANTHER" id="PTHR32089">
    <property type="entry name" value="METHYL-ACCEPTING CHEMOTAXIS PROTEIN MCPB"/>
    <property type="match status" value="1"/>
</dbReference>
<dbReference type="Gene3D" id="3.30.450.20">
    <property type="entry name" value="PAS domain"/>
    <property type="match status" value="1"/>
</dbReference>
<evidence type="ECO:0000256" key="3">
    <source>
        <dbReference type="ARBA" id="ARBA00029447"/>
    </source>
</evidence>
<evidence type="ECO:0000256" key="1">
    <source>
        <dbReference type="ARBA" id="ARBA00004370"/>
    </source>
</evidence>
<dbReference type="Pfam" id="PF08447">
    <property type="entry name" value="PAS_3"/>
    <property type="match status" value="1"/>
</dbReference>
<proteinExistence type="inferred from homology"/>